<comment type="subcellular location">
    <subcellularLocation>
        <location evidence="2">Cell membrane</location>
        <topology evidence="2">Multi-pass membrane protein</topology>
    </subcellularLocation>
</comment>
<evidence type="ECO:0000256" key="3">
    <source>
        <dbReference type="ARBA" id="ARBA00007931"/>
    </source>
</evidence>
<dbReference type="GO" id="GO:0005886">
    <property type="term" value="C:plasma membrane"/>
    <property type="evidence" value="ECO:0007669"/>
    <property type="project" value="UniProtKB-SubCell"/>
</dbReference>
<feature type="transmembrane region" description="Helical" evidence="13">
    <location>
        <begin position="132"/>
        <end position="153"/>
    </location>
</feature>
<dbReference type="GO" id="GO:0006508">
    <property type="term" value="P:proteolysis"/>
    <property type="evidence" value="ECO:0007669"/>
    <property type="project" value="UniProtKB-KW"/>
</dbReference>
<keyword evidence="7" id="KW-0479">Metal-binding</keyword>
<feature type="transmembrane region" description="Helical" evidence="13">
    <location>
        <begin position="182"/>
        <end position="215"/>
    </location>
</feature>
<reference evidence="15" key="1">
    <citation type="journal article" date="2015" name="Nature">
        <title>Complex archaea that bridge the gap between prokaryotes and eukaryotes.</title>
        <authorList>
            <person name="Spang A."/>
            <person name="Saw J.H."/>
            <person name="Jorgensen S.L."/>
            <person name="Zaremba-Niedzwiedzka K."/>
            <person name="Martijn J."/>
            <person name="Lind A.E."/>
            <person name="van Eijk R."/>
            <person name="Schleper C."/>
            <person name="Guy L."/>
            <person name="Ettema T.J."/>
        </authorList>
    </citation>
    <scope>NUCLEOTIDE SEQUENCE</scope>
</reference>
<dbReference type="PANTHER" id="PTHR35864:SF1">
    <property type="entry name" value="ZINC METALLOPROTEASE YWHC-RELATED"/>
    <property type="match status" value="1"/>
</dbReference>
<keyword evidence="10 13" id="KW-1133">Transmembrane helix</keyword>
<keyword evidence="6 13" id="KW-0812">Transmembrane</keyword>
<evidence type="ECO:0000313" key="15">
    <source>
        <dbReference type="EMBL" id="KKN37515.1"/>
    </source>
</evidence>
<evidence type="ECO:0000256" key="4">
    <source>
        <dbReference type="ARBA" id="ARBA00022475"/>
    </source>
</evidence>
<accession>A0A0F9Q0T1</accession>
<feature type="transmembrane region" description="Helical" evidence="13">
    <location>
        <begin position="54"/>
        <end position="76"/>
    </location>
</feature>
<evidence type="ECO:0000256" key="6">
    <source>
        <dbReference type="ARBA" id="ARBA00022692"/>
    </source>
</evidence>
<proteinExistence type="inferred from homology"/>
<evidence type="ECO:0000256" key="7">
    <source>
        <dbReference type="ARBA" id="ARBA00022723"/>
    </source>
</evidence>
<evidence type="ECO:0000256" key="2">
    <source>
        <dbReference type="ARBA" id="ARBA00004651"/>
    </source>
</evidence>
<evidence type="ECO:0000256" key="1">
    <source>
        <dbReference type="ARBA" id="ARBA00001947"/>
    </source>
</evidence>
<keyword evidence="8" id="KW-0378">Hydrolase</keyword>
<dbReference type="CDD" id="cd06158">
    <property type="entry name" value="S2P-M50_like_1"/>
    <property type="match status" value="1"/>
</dbReference>
<keyword evidence="12 13" id="KW-0472">Membrane</keyword>
<keyword evidence="11" id="KW-0482">Metalloprotease</keyword>
<sequence>MDEFSIVQKIIIWAIPVIFAITVHEVAHGWVALKFGDRTAQMLGRLTLNPIKHIDPLGTIVIPAVLLMLGGFVFGWAKPVPVTYQNLRNPKTDMAWVALAGPSANLVMAIIWAFVAKIGFGLLQANIGFGEPMLLMGVAGVLINAMLMMLNLLPLPPLDGGRVLVSLLPGPLSWQVSRIEPYGFFILVGLLYLGIISMLLLPMMNGFISLLAVLFNLPPQIFSIL</sequence>
<protein>
    <recommendedName>
        <fullName evidence="14">Peptidase M50 domain-containing protein</fullName>
    </recommendedName>
</protein>
<organism evidence="15">
    <name type="scientific">marine sediment metagenome</name>
    <dbReference type="NCBI Taxonomy" id="412755"/>
    <lineage>
        <taxon>unclassified sequences</taxon>
        <taxon>metagenomes</taxon>
        <taxon>ecological metagenomes</taxon>
    </lineage>
</organism>
<dbReference type="InterPro" id="IPR008915">
    <property type="entry name" value="Peptidase_M50"/>
</dbReference>
<comment type="caution">
    <text evidence="15">The sequence shown here is derived from an EMBL/GenBank/DDBJ whole genome shotgun (WGS) entry which is preliminary data.</text>
</comment>
<name>A0A0F9Q0T1_9ZZZZ</name>
<dbReference type="AlphaFoldDB" id="A0A0F9Q0T1"/>
<evidence type="ECO:0000256" key="12">
    <source>
        <dbReference type="ARBA" id="ARBA00023136"/>
    </source>
</evidence>
<comment type="cofactor">
    <cofactor evidence="1">
        <name>Zn(2+)</name>
        <dbReference type="ChEBI" id="CHEBI:29105"/>
    </cofactor>
</comment>
<dbReference type="Pfam" id="PF02163">
    <property type="entry name" value="Peptidase_M50"/>
    <property type="match status" value="1"/>
</dbReference>
<keyword evidence="9" id="KW-0862">Zinc</keyword>
<dbReference type="InterPro" id="IPR052348">
    <property type="entry name" value="Metallopeptidase_M50B"/>
</dbReference>
<gene>
    <name evidence="15" type="ORF">LCGC14_0762610</name>
</gene>
<feature type="domain" description="Peptidase M50" evidence="14">
    <location>
        <begin position="14"/>
        <end position="116"/>
    </location>
</feature>
<evidence type="ECO:0000256" key="5">
    <source>
        <dbReference type="ARBA" id="ARBA00022670"/>
    </source>
</evidence>
<dbReference type="InterPro" id="IPR044537">
    <property type="entry name" value="Rip2-like"/>
</dbReference>
<evidence type="ECO:0000256" key="9">
    <source>
        <dbReference type="ARBA" id="ARBA00022833"/>
    </source>
</evidence>
<feature type="transmembrane region" description="Helical" evidence="13">
    <location>
        <begin position="96"/>
        <end position="120"/>
    </location>
</feature>
<comment type="similarity">
    <text evidence="3">Belongs to the peptidase M50B family.</text>
</comment>
<evidence type="ECO:0000259" key="14">
    <source>
        <dbReference type="Pfam" id="PF02163"/>
    </source>
</evidence>
<evidence type="ECO:0000256" key="10">
    <source>
        <dbReference type="ARBA" id="ARBA00022989"/>
    </source>
</evidence>
<feature type="transmembrane region" description="Helical" evidence="13">
    <location>
        <begin position="12"/>
        <end position="33"/>
    </location>
</feature>
<dbReference type="GO" id="GO:0008237">
    <property type="term" value="F:metallopeptidase activity"/>
    <property type="evidence" value="ECO:0007669"/>
    <property type="project" value="UniProtKB-KW"/>
</dbReference>
<dbReference type="GO" id="GO:0046872">
    <property type="term" value="F:metal ion binding"/>
    <property type="evidence" value="ECO:0007669"/>
    <property type="project" value="UniProtKB-KW"/>
</dbReference>
<evidence type="ECO:0000256" key="11">
    <source>
        <dbReference type="ARBA" id="ARBA00023049"/>
    </source>
</evidence>
<dbReference type="PANTHER" id="PTHR35864">
    <property type="entry name" value="ZINC METALLOPROTEASE MJ0611-RELATED"/>
    <property type="match status" value="1"/>
</dbReference>
<keyword evidence="5" id="KW-0645">Protease</keyword>
<evidence type="ECO:0000256" key="8">
    <source>
        <dbReference type="ARBA" id="ARBA00022801"/>
    </source>
</evidence>
<dbReference type="EMBL" id="LAZR01001888">
    <property type="protein sequence ID" value="KKN37515.1"/>
    <property type="molecule type" value="Genomic_DNA"/>
</dbReference>
<keyword evidence="4" id="KW-1003">Cell membrane</keyword>
<evidence type="ECO:0000256" key="13">
    <source>
        <dbReference type="SAM" id="Phobius"/>
    </source>
</evidence>